<evidence type="ECO:0000313" key="6">
    <source>
        <dbReference type="EMBL" id="WAR08209.1"/>
    </source>
</evidence>
<dbReference type="PROSITE" id="PS00678">
    <property type="entry name" value="WD_REPEATS_1"/>
    <property type="match status" value="1"/>
</dbReference>
<evidence type="ECO:0000313" key="7">
    <source>
        <dbReference type="Proteomes" id="UP001164746"/>
    </source>
</evidence>
<sequence length="283" mass="30624">MADIRVKFVSQKISKVRFRPAQGIYSQGSDVFASGNWDDEIPLAQRDNGDMEGGDTATDREPTQLCETSHRGDVTDMEFLGTEAVAVSSSLGTVTVYRHRGLKQLEVITVDSSGQLKIFDLRQNSEEPSKTFTVSGEQTPLQSIARHPTQQHVVATGGHDGVLSIWDLLWEVKFHPTNPEHLFTCSEDGSVWHWDSSAVTSLVTGTGAGSGGGSLFAQPPGGAQQPQITSPWLGLESGRSKMEISTLLPNQSLPINTLDIDGETLICGSDEEAIYTIDIPGIR</sequence>
<keyword evidence="3" id="KW-0677">Repeat</keyword>
<protein>
    <submittedName>
        <fullName evidence="6">NUP43-like protein</fullName>
    </submittedName>
</protein>
<evidence type="ECO:0000256" key="1">
    <source>
        <dbReference type="ARBA" id="ARBA00004123"/>
    </source>
</evidence>
<keyword evidence="2 5" id="KW-0853">WD repeat</keyword>
<evidence type="ECO:0000256" key="3">
    <source>
        <dbReference type="ARBA" id="ARBA00022737"/>
    </source>
</evidence>
<dbReference type="InterPro" id="IPR015943">
    <property type="entry name" value="WD40/YVTN_repeat-like_dom_sf"/>
</dbReference>
<evidence type="ECO:0000256" key="4">
    <source>
        <dbReference type="ARBA" id="ARBA00023242"/>
    </source>
</evidence>
<dbReference type="InterPro" id="IPR036322">
    <property type="entry name" value="WD40_repeat_dom_sf"/>
</dbReference>
<dbReference type="SUPFAM" id="SSF50978">
    <property type="entry name" value="WD40 repeat-like"/>
    <property type="match status" value="1"/>
</dbReference>
<dbReference type="PROSITE" id="PS50082">
    <property type="entry name" value="WD_REPEATS_2"/>
    <property type="match status" value="1"/>
</dbReference>
<dbReference type="SMART" id="SM00320">
    <property type="entry name" value="WD40"/>
    <property type="match status" value="3"/>
</dbReference>
<evidence type="ECO:0000256" key="5">
    <source>
        <dbReference type="PROSITE-ProRule" id="PRU00221"/>
    </source>
</evidence>
<dbReference type="EMBL" id="CP111017">
    <property type="protein sequence ID" value="WAR08209.1"/>
    <property type="molecule type" value="Genomic_DNA"/>
</dbReference>
<dbReference type="InterPro" id="IPR001680">
    <property type="entry name" value="WD40_rpt"/>
</dbReference>
<dbReference type="Gene3D" id="2.130.10.10">
    <property type="entry name" value="YVTN repeat-like/Quinoprotein amine dehydrogenase"/>
    <property type="match status" value="1"/>
</dbReference>
<keyword evidence="7" id="KW-1185">Reference proteome</keyword>
<dbReference type="Pfam" id="PF00400">
    <property type="entry name" value="WD40"/>
    <property type="match status" value="2"/>
</dbReference>
<evidence type="ECO:0000256" key="2">
    <source>
        <dbReference type="ARBA" id="ARBA00022574"/>
    </source>
</evidence>
<name>A0ABY7EII6_MYAAR</name>
<comment type="subcellular location">
    <subcellularLocation>
        <location evidence="1">Nucleus</location>
    </subcellularLocation>
</comment>
<reference evidence="6" key="1">
    <citation type="submission" date="2022-11" db="EMBL/GenBank/DDBJ databases">
        <title>Centuries of genome instability and evolution in soft-shell clam transmissible cancer (bioRxiv).</title>
        <authorList>
            <person name="Hart S.F.M."/>
            <person name="Yonemitsu M.A."/>
            <person name="Giersch R.M."/>
            <person name="Beal B.F."/>
            <person name="Arriagada G."/>
            <person name="Davis B.W."/>
            <person name="Ostrander E.A."/>
            <person name="Goff S.P."/>
            <person name="Metzger M.J."/>
        </authorList>
    </citation>
    <scope>NUCLEOTIDE SEQUENCE</scope>
    <source>
        <strain evidence="6">MELC-2E11</strain>
        <tissue evidence="6">Siphon/mantle</tissue>
    </source>
</reference>
<proteinExistence type="predicted"/>
<gene>
    <name evidence="6" type="ORF">MAR_018167</name>
</gene>
<accession>A0ABY7EII6</accession>
<feature type="repeat" description="WD" evidence="5">
    <location>
        <begin position="134"/>
        <end position="168"/>
    </location>
</feature>
<keyword evidence="4" id="KW-0539">Nucleus</keyword>
<dbReference type="Proteomes" id="UP001164746">
    <property type="component" value="Chromosome 6"/>
</dbReference>
<dbReference type="PANTHER" id="PTHR22652">
    <property type="entry name" value="NUCLEOPORIN NUP43"/>
    <property type="match status" value="1"/>
</dbReference>
<dbReference type="InterPro" id="IPR019775">
    <property type="entry name" value="WD40_repeat_CS"/>
</dbReference>
<organism evidence="6 7">
    <name type="scientific">Mya arenaria</name>
    <name type="common">Soft-shell clam</name>
    <dbReference type="NCBI Taxonomy" id="6604"/>
    <lineage>
        <taxon>Eukaryota</taxon>
        <taxon>Metazoa</taxon>
        <taxon>Spiralia</taxon>
        <taxon>Lophotrochozoa</taxon>
        <taxon>Mollusca</taxon>
        <taxon>Bivalvia</taxon>
        <taxon>Autobranchia</taxon>
        <taxon>Heteroconchia</taxon>
        <taxon>Euheterodonta</taxon>
        <taxon>Imparidentia</taxon>
        <taxon>Neoheterodontei</taxon>
        <taxon>Myida</taxon>
        <taxon>Myoidea</taxon>
        <taxon>Myidae</taxon>
        <taxon>Mya</taxon>
    </lineage>
</organism>
<dbReference type="PANTHER" id="PTHR22652:SF0">
    <property type="entry name" value="NUCLEOPORIN NUP43"/>
    <property type="match status" value="1"/>
</dbReference>